<dbReference type="EMBL" id="AXCN02000266">
    <property type="status" value="NOT_ANNOTATED_CDS"/>
    <property type="molecule type" value="Genomic_DNA"/>
</dbReference>
<dbReference type="Proteomes" id="UP000075886">
    <property type="component" value="Unassembled WGS sequence"/>
</dbReference>
<reference evidence="2" key="2">
    <citation type="submission" date="2020-05" db="UniProtKB">
        <authorList>
            <consortium name="EnsemblMetazoa"/>
        </authorList>
    </citation>
    <scope>IDENTIFICATION</scope>
    <source>
        <strain evidence="2">FAR1</strain>
    </source>
</reference>
<evidence type="ECO:0000313" key="2">
    <source>
        <dbReference type="EnsemblMetazoa" id="AFAF005674-PA"/>
    </source>
</evidence>
<sequence>MAKESDREDTASVAAKQPRVERVAVARRQIGIVQMGGGWMRWERLTGLGVREGGRLKLGRQEVLIMGRLNGGSDFMSDWPGGGTPPGAPAEGCEGCAGGCEGLTGKGRTRPGGKPGTTIGPTGGGGPCGGGAGPPPNPTIPVGPGGGGGCGEQGGEGLRARFRDSGTAEGLVLTGGDRRDWSASSDRTPRWLPSRLCGLSGSRLSEELSGLGVRWPGPPVTTVSGLVMVCGGDGGDLGVVLPTIESMLKPMRGCSVGIL</sequence>
<dbReference type="AlphaFoldDB" id="A0A182Q9F2"/>
<dbReference type="EnsemblMetazoa" id="AFAF005674-RA">
    <property type="protein sequence ID" value="AFAF005674-PA"/>
    <property type="gene ID" value="AFAF005674"/>
</dbReference>
<organism evidence="2 3">
    <name type="scientific">Anopheles farauti</name>
    <dbReference type="NCBI Taxonomy" id="69004"/>
    <lineage>
        <taxon>Eukaryota</taxon>
        <taxon>Metazoa</taxon>
        <taxon>Ecdysozoa</taxon>
        <taxon>Arthropoda</taxon>
        <taxon>Hexapoda</taxon>
        <taxon>Insecta</taxon>
        <taxon>Pterygota</taxon>
        <taxon>Neoptera</taxon>
        <taxon>Endopterygota</taxon>
        <taxon>Diptera</taxon>
        <taxon>Nematocera</taxon>
        <taxon>Culicoidea</taxon>
        <taxon>Culicidae</taxon>
        <taxon>Anophelinae</taxon>
        <taxon>Anopheles</taxon>
    </lineage>
</organism>
<proteinExistence type="predicted"/>
<dbReference type="VEuPathDB" id="VectorBase:AFAF005674"/>
<evidence type="ECO:0000313" key="3">
    <source>
        <dbReference type="Proteomes" id="UP000075886"/>
    </source>
</evidence>
<accession>A0A182Q9F2</accession>
<feature type="compositionally biased region" description="Gly residues" evidence="1">
    <location>
        <begin position="121"/>
        <end position="132"/>
    </location>
</feature>
<name>A0A182Q9F2_9DIPT</name>
<feature type="compositionally biased region" description="Gly residues" evidence="1">
    <location>
        <begin position="143"/>
        <end position="157"/>
    </location>
</feature>
<evidence type="ECO:0000256" key="1">
    <source>
        <dbReference type="SAM" id="MobiDB-lite"/>
    </source>
</evidence>
<protein>
    <submittedName>
        <fullName evidence="2">Uncharacterized protein</fullName>
    </submittedName>
</protein>
<feature type="region of interest" description="Disordered" evidence="1">
    <location>
        <begin position="107"/>
        <end position="157"/>
    </location>
</feature>
<reference evidence="3" key="1">
    <citation type="submission" date="2014-01" db="EMBL/GenBank/DDBJ databases">
        <title>The Genome Sequence of Anopheles farauti FAR1 (V2).</title>
        <authorList>
            <consortium name="The Broad Institute Genomics Platform"/>
            <person name="Neafsey D.E."/>
            <person name="Besansky N."/>
            <person name="Howell P."/>
            <person name="Walton C."/>
            <person name="Young S.K."/>
            <person name="Zeng Q."/>
            <person name="Gargeya S."/>
            <person name="Fitzgerald M."/>
            <person name="Haas B."/>
            <person name="Abouelleil A."/>
            <person name="Allen A.W."/>
            <person name="Alvarado L."/>
            <person name="Arachchi H.M."/>
            <person name="Berlin A.M."/>
            <person name="Chapman S.B."/>
            <person name="Gainer-Dewar J."/>
            <person name="Goldberg J."/>
            <person name="Griggs A."/>
            <person name="Gujja S."/>
            <person name="Hansen M."/>
            <person name="Howarth C."/>
            <person name="Imamovic A."/>
            <person name="Ireland A."/>
            <person name="Larimer J."/>
            <person name="McCowan C."/>
            <person name="Murphy C."/>
            <person name="Pearson M."/>
            <person name="Poon T.W."/>
            <person name="Priest M."/>
            <person name="Roberts A."/>
            <person name="Saif S."/>
            <person name="Shea T."/>
            <person name="Sisk P."/>
            <person name="Sykes S."/>
            <person name="Wortman J."/>
            <person name="Nusbaum C."/>
            <person name="Birren B."/>
        </authorList>
    </citation>
    <scope>NUCLEOTIDE SEQUENCE [LARGE SCALE GENOMIC DNA]</scope>
    <source>
        <strain evidence="3">FAR1</strain>
    </source>
</reference>
<keyword evidence="3" id="KW-1185">Reference proteome</keyword>